<dbReference type="InterPro" id="IPR052393">
    <property type="entry name" value="Cadmium-induced_rsp"/>
</dbReference>
<dbReference type="GO" id="GO:0046686">
    <property type="term" value="P:response to cadmium ion"/>
    <property type="evidence" value="ECO:0007669"/>
    <property type="project" value="TreeGrafter"/>
</dbReference>
<evidence type="ECO:0000313" key="2">
    <source>
        <dbReference type="EMBL" id="KCZ98658.1"/>
    </source>
</evidence>
<dbReference type="Gene3D" id="3.10.180.10">
    <property type="entry name" value="2,3-Dihydroxybiphenyl 1,2-Dioxygenase, domain 1"/>
    <property type="match status" value="1"/>
</dbReference>
<dbReference type="PANTHER" id="PTHR41294:SF1">
    <property type="entry name" value="CADMIUM-INDUCED PROTEIN CADI"/>
    <property type="match status" value="1"/>
</dbReference>
<keyword evidence="3" id="KW-1185">Reference proteome</keyword>
<reference evidence="2 3" key="1">
    <citation type="journal article" date="2014" name="Antonie Van Leeuwenhoek">
        <title>Hyphomonas beringensis sp. nov. and Hyphomonas chukchiensis sp. nov., isolated from surface seawater of the Bering Sea and Chukchi Sea.</title>
        <authorList>
            <person name="Li C."/>
            <person name="Lai Q."/>
            <person name="Li G."/>
            <person name="Dong C."/>
            <person name="Wang J."/>
            <person name="Liao Y."/>
            <person name="Shao Z."/>
        </authorList>
    </citation>
    <scope>NUCLEOTIDE SEQUENCE [LARGE SCALE GENOMIC DNA]</scope>
    <source>
        <strain evidence="2 3">PS728</strain>
    </source>
</reference>
<dbReference type="InterPro" id="IPR049789">
    <property type="entry name" value="ArsI/CadI-like"/>
</dbReference>
<dbReference type="STRING" id="1280954.HPO_08888"/>
<dbReference type="EMBL" id="ARYM01000009">
    <property type="protein sequence ID" value="KCZ98658.1"/>
    <property type="molecule type" value="Genomic_DNA"/>
</dbReference>
<dbReference type="InterPro" id="IPR029068">
    <property type="entry name" value="Glyas_Bleomycin-R_OHBP_Dase"/>
</dbReference>
<proteinExistence type="predicted"/>
<dbReference type="NCBIfam" id="NF041414">
    <property type="entry name" value="ArsI_CadI_VOC"/>
    <property type="match status" value="1"/>
</dbReference>
<organism evidence="2 3">
    <name type="scientific">Hyphomonas polymorpha PS728</name>
    <dbReference type="NCBI Taxonomy" id="1280954"/>
    <lineage>
        <taxon>Bacteria</taxon>
        <taxon>Pseudomonadati</taxon>
        <taxon>Pseudomonadota</taxon>
        <taxon>Alphaproteobacteria</taxon>
        <taxon>Hyphomonadales</taxon>
        <taxon>Hyphomonadaceae</taxon>
        <taxon>Hyphomonas</taxon>
    </lineage>
</organism>
<comment type="caution">
    <text evidence="2">The sequence shown here is derived from an EMBL/GenBank/DDBJ whole genome shotgun (WGS) entry which is preliminary data.</text>
</comment>
<dbReference type="PROSITE" id="PS51819">
    <property type="entry name" value="VOC"/>
    <property type="match status" value="1"/>
</dbReference>
<dbReference type="Proteomes" id="UP000027100">
    <property type="component" value="Unassembled WGS sequence"/>
</dbReference>
<protein>
    <recommendedName>
        <fullName evidence="1">VOC domain-containing protein</fullName>
    </recommendedName>
</protein>
<gene>
    <name evidence="2" type="ORF">HPO_08888</name>
</gene>
<dbReference type="Pfam" id="PF00903">
    <property type="entry name" value="Glyoxalase"/>
    <property type="match status" value="1"/>
</dbReference>
<dbReference type="PANTHER" id="PTHR41294">
    <property type="entry name" value="CADMIUM-INDUCED PROTEIN CADI"/>
    <property type="match status" value="1"/>
</dbReference>
<dbReference type="RefSeq" id="WP_035597293.1">
    <property type="nucleotide sequence ID" value="NZ_ARYM01000009.1"/>
</dbReference>
<dbReference type="PATRIC" id="fig|1280954.3.peg.1800"/>
<accession>A0A062VE79</accession>
<dbReference type="InterPro" id="IPR037523">
    <property type="entry name" value="VOC_core"/>
</dbReference>
<dbReference type="eggNOG" id="COG0346">
    <property type="taxonomic scope" value="Bacteria"/>
</dbReference>
<dbReference type="OrthoDB" id="9789608at2"/>
<sequence length="165" mass="17339">MKRLHVHIAVEDLPRSVAFYSTLFAAQPTVLKEDYAKWMLEDPRVNLAISARGASPGVEHLGIQAETGEELTEVYARLKAADAPVLEEGATVCCYAQSEKSWVNDPAGVPWEVFHTVGESAVYGGGPEIEGGRLAATPTGMAIPATACCPAPAPKAETTPAGCCG</sequence>
<dbReference type="SUPFAM" id="SSF54593">
    <property type="entry name" value="Glyoxalase/Bleomycin resistance protein/Dihydroxybiphenyl dioxygenase"/>
    <property type="match status" value="1"/>
</dbReference>
<evidence type="ECO:0000313" key="3">
    <source>
        <dbReference type="Proteomes" id="UP000027100"/>
    </source>
</evidence>
<feature type="domain" description="VOC" evidence="1">
    <location>
        <begin position="2"/>
        <end position="116"/>
    </location>
</feature>
<name>A0A062VE79_9PROT</name>
<dbReference type="InterPro" id="IPR004360">
    <property type="entry name" value="Glyas_Fos-R_dOase_dom"/>
</dbReference>
<dbReference type="AlphaFoldDB" id="A0A062VE79"/>
<evidence type="ECO:0000259" key="1">
    <source>
        <dbReference type="PROSITE" id="PS51819"/>
    </source>
</evidence>